<comment type="caution">
    <text evidence="1">The sequence shown here is derived from an EMBL/GenBank/DDBJ whole genome shotgun (WGS) entry which is preliminary data.</text>
</comment>
<proteinExistence type="predicted"/>
<sequence length="165" mass="19209">MKTVLICWLIPVWVFSQKVSLDVFENLVNKTWVAEGTWGDGSNFKQELIFSYDLNGTIITADSYGFVDKDQKEWGKRAHGVRQVDVASNTLVFWEFDVFGNMTTGTMYSKGKDIYYQYRYGEVLLTDMWKYVNDATYSFIVGELIDGEWKKKYLETTFTVSTQEK</sequence>
<reference evidence="2" key="1">
    <citation type="journal article" date="2019" name="Int. J. Syst. Evol. Microbiol.">
        <title>The Global Catalogue of Microorganisms (GCM) 10K type strain sequencing project: providing services to taxonomists for standard genome sequencing and annotation.</title>
        <authorList>
            <consortium name="The Broad Institute Genomics Platform"/>
            <consortium name="The Broad Institute Genome Sequencing Center for Infectious Disease"/>
            <person name="Wu L."/>
            <person name="Ma J."/>
        </authorList>
    </citation>
    <scope>NUCLEOTIDE SEQUENCE [LARGE SCALE GENOMIC DNA]</scope>
    <source>
        <strain evidence="2">KCTC 42423</strain>
    </source>
</reference>
<protein>
    <recommendedName>
        <fullName evidence="3">DUF1579 domain-containing protein</fullName>
    </recommendedName>
</protein>
<dbReference type="EMBL" id="JBHULX010000004">
    <property type="protein sequence ID" value="MFD2590465.1"/>
    <property type="molecule type" value="Genomic_DNA"/>
</dbReference>
<evidence type="ECO:0008006" key="3">
    <source>
        <dbReference type="Google" id="ProtNLM"/>
    </source>
</evidence>
<evidence type="ECO:0000313" key="2">
    <source>
        <dbReference type="Proteomes" id="UP001597459"/>
    </source>
</evidence>
<organism evidence="1 2">
    <name type="scientific">Aquimarina hainanensis</name>
    <dbReference type="NCBI Taxonomy" id="1578017"/>
    <lineage>
        <taxon>Bacteria</taxon>
        <taxon>Pseudomonadati</taxon>
        <taxon>Bacteroidota</taxon>
        <taxon>Flavobacteriia</taxon>
        <taxon>Flavobacteriales</taxon>
        <taxon>Flavobacteriaceae</taxon>
        <taxon>Aquimarina</taxon>
    </lineage>
</organism>
<dbReference type="RefSeq" id="WP_176028343.1">
    <property type="nucleotide sequence ID" value="NZ_JBHSJV010000001.1"/>
</dbReference>
<dbReference type="Proteomes" id="UP001597459">
    <property type="component" value="Unassembled WGS sequence"/>
</dbReference>
<gene>
    <name evidence="1" type="ORF">ACFSTE_06440</name>
</gene>
<evidence type="ECO:0000313" key="1">
    <source>
        <dbReference type="EMBL" id="MFD2590465.1"/>
    </source>
</evidence>
<accession>A0ABW5N494</accession>
<keyword evidence="2" id="KW-1185">Reference proteome</keyword>
<name>A0ABW5N494_9FLAO</name>